<accession>A0A6P1E8I1</accession>
<dbReference type="SMART" id="SM01057">
    <property type="entry name" value="Carb_anhydrase"/>
    <property type="match status" value="1"/>
</dbReference>
<dbReference type="GeneID" id="69057626"/>
<dbReference type="SUPFAM" id="SSF51069">
    <property type="entry name" value="Carbonic anhydrase"/>
    <property type="match status" value="1"/>
</dbReference>
<evidence type="ECO:0000256" key="5">
    <source>
        <dbReference type="ARBA" id="ARBA00023239"/>
    </source>
</evidence>
<comment type="catalytic activity">
    <reaction evidence="6">
        <text>hydrogencarbonate + H(+) = CO2 + H2O</text>
        <dbReference type="Rhea" id="RHEA:10748"/>
        <dbReference type="ChEBI" id="CHEBI:15377"/>
        <dbReference type="ChEBI" id="CHEBI:15378"/>
        <dbReference type="ChEBI" id="CHEBI:16526"/>
        <dbReference type="ChEBI" id="CHEBI:17544"/>
        <dbReference type="EC" id="4.2.1.1"/>
    </reaction>
</comment>
<dbReference type="Gene3D" id="3.10.200.10">
    <property type="entry name" value="Alpha carbonic anhydrase"/>
    <property type="match status" value="1"/>
</dbReference>
<protein>
    <recommendedName>
        <fullName evidence="2">carbonic anhydrase</fullName>
        <ecNumber evidence="2">4.2.1.1</ecNumber>
    </recommendedName>
</protein>
<comment type="similarity">
    <text evidence="1">Belongs to the alpha-carbonic anhydrase family.</text>
</comment>
<evidence type="ECO:0000256" key="3">
    <source>
        <dbReference type="ARBA" id="ARBA00022723"/>
    </source>
</evidence>
<dbReference type="AlphaFoldDB" id="A0A6P1E8I1"/>
<keyword evidence="3" id="KW-0479">Metal-binding</keyword>
<dbReference type="InterPro" id="IPR041891">
    <property type="entry name" value="Alpha_CA_prokaryot-like"/>
</dbReference>
<dbReference type="RefSeq" id="WP_003552760.1">
    <property type="nucleotide sequence ID" value="NZ_CABKOL010000106.1"/>
</dbReference>
<dbReference type="InterPro" id="IPR036398">
    <property type="entry name" value="CA_dom_sf"/>
</dbReference>
<evidence type="ECO:0000256" key="2">
    <source>
        <dbReference type="ARBA" id="ARBA00012925"/>
    </source>
</evidence>
<dbReference type="InterPro" id="IPR001148">
    <property type="entry name" value="CA_dom"/>
</dbReference>
<keyword evidence="5" id="KW-0456">Lyase</keyword>
<feature type="domain" description="Alpha-carbonic anhydrase" evidence="7">
    <location>
        <begin position="1"/>
        <end position="210"/>
    </location>
</feature>
<dbReference type="EMBL" id="CP047121">
    <property type="protein sequence ID" value="QHB51541.1"/>
    <property type="molecule type" value="Genomic_DNA"/>
</dbReference>
<dbReference type="GO" id="GO:0008270">
    <property type="term" value="F:zinc ion binding"/>
    <property type="evidence" value="ECO:0007669"/>
    <property type="project" value="InterPro"/>
</dbReference>
<reference evidence="8 9" key="1">
    <citation type="submission" date="2019-12" db="EMBL/GenBank/DDBJ databases">
        <title>Lactobacillus hilgardii FLUB.</title>
        <authorList>
            <person name="Gustaw K."/>
        </authorList>
    </citation>
    <scope>NUCLEOTIDE SEQUENCE [LARGE SCALE GENOMIC DNA]</scope>
    <source>
        <strain evidence="8 9">FLUB</strain>
    </source>
</reference>
<name>A0A6P1E8I1_LENHI</name>
<dbReference type="PROSITE" id="PS51144">
    <property type="entry name" value="ALPHA_CA_2"/>
    <property type="match status" value="1"/>
</dbReference>
<evidence type="ECO:0000256" key="1">
    <source>
        <dbReference type="ARBA" id="ARBA00010718"/>
    </source>
</evidence>
<evidence type="ECO:0000259" key="7">
    <source>
        <dbReference type="PROSITE" id="PS51144"/>
    </source>
</evidence>
<organism evidence="8 9">
    <name type="scientific">Lentilactobacillus hilgardii</name>
    <name type="common">Lactobacillus hilgardii</name>
    <dbReference type="NCBI Taxonomy" id="1588"/>
    <lineage>
        <taxon>Bacteria</taxon>
        <taxon>Bacillati</taxon>
        <taxon>Bacillota</taxon>
        <taxon>Bacilli</taxon>
        <taxon>Lactobacillales</taxon>
        <taxon>Lactobacillaceae</taxon>
        <taxon>Lentilactobacillus</taxon>
    </lineage>
</organism>
<dbReference type="Pfam" id="PF00194">
    <property type="entry name" value="Carb_anhydrase"/>
    <property type="match status" value="1"/>
</dbReference>
<dbReference type="CDD" id="cd03124">
    <property type="entry name" value="alpha_CA_prokaryotic_like"/>
    <property type="match status" value="1"/>
</dbReference>
<dbReference type="PANTHER" id="PTHR18952">
    <property type="entry name" value="CARBONIC ANHYDRASE"/>
    <property type="match status" value="1"/>
</dbReference>
<proteinExistence type="inferred from homology"/>
<sequence length="210" mass="23277">MLDYNAQSQWSNGFGGQQSPIDLKGSEAVQHNGSLLFEIKNSYDLTSEIDDQTTIRVLGDGSATIFDRLFDFVQVHFHVPAEHLVDGEAKPFEIHLVHQNKIGQLVVVALLVSEGKGDATLQQIIDQFQVGQTKSVNIQLGDWVPARPNGFHYLGSLTTPPLTEGVEWLVIANPNVSISADQLAWFKAHFQPNNRETQDLNGRLIGSYLK</sequence>
<dbReference type="InterPro" id="IPR023561">
    <property type="entry name" value="Carbonic_anhydrase_a-class"/>
</dbReference>
<dbReference type="Proteomes" id="UP000465035">
    <property type="component" value="Chromosome"/>
</dbReference>
<dbReference type="EC" id="4.2.1.1" evidence="2"/>
<keyword evidence="4" id="KW-0862">Zinc</keyword>
<gene>
    <name evidence="8" type="ORF">GQR93_04565</name>
</gene>
<dbReference type="SMR" id="A0A6P1E8I1"/>
<dbReference type="PANTHER" id="PTHR18952:SF265">
    <property type="entry name" value="CARBONIC ANHYDRASE"/>
    <property type="match status" value="1"/>
</dbReference>
<evidence type="ECO:0000256" key="4">
    <source>
        <dbReference type="ARBA" id="ARBA00022833"/>
    </source>
</evidence>
<evidence type="ECO:0000313" key="8">
    <source>
        <dbReference type="EMBL" id="QHB51541.1"/>
    </source>
</evidence>
<evidence type="ECO:0000256" key="6">
    <source>
        <dbReference type="ARBA" id="ARBA00048348"/>
    </source>
</evidence>
<dbReference type="GO" id="GO:0004089">
    <property type="term" value="F:carbonate dehydratase activity"/>
    <property type="evidence" value="ECO:0007669"/>
    <property type="project" value="UniProtKB-EC"/>
</dbReference>
<evidence type="ECO:0000313" key="9">
    <source>
        <dbReference type="Proteomes" id="UP000465035"/>
    </source>
</evidence>